<keyword evidence="3 5" id="KW-0378">Hydrolase</keyword>
<feature type="domain" description="Peptidase S8/S53" evidence="6">
    <location>
        <begin position="295"/>
        <end position="615"/>
    </location>
</feature>
<dbReference type="Gene3D" id="3.40.50.200">
    <property type="entry name" value="Peptidase S8/S53 domain"/>
    <property type="match status" value="1"/>
</dbReference>
<evidence type="ECO:0000256" key="2">
    <source>
        <dbReference type="ARBA" id="ARBA00022670"/>
    </source>
</evidence>
<dbReference type="InterPro" id="IPR034074">
    <property type="entry name" value="Y4bN_pept_dom"/>
</dbReference>
<comment type="caution">
    <text evidence="7">The sequence shown here is derived from an EMBL/GenBank/DDBJ whole genome shotgun (WGS) entry which is preliminary data.</text>
</comment>
<dbReference type="Proteomes" id="UP000622017">
    <property type="component" value="Unassembled WGS sequence"/>
</dbReference>
<dbReference type="RefSeq" id="WP_187321421.1">
    <property type="nucleotide sequence ID" value="NZ_JACSCY010000025.1"/>
</dbReference>
<dbReference type="InterPro" id="IPR000209">
    <property type="entry name" value="Peptidase_S8/S53_dom"/>
</dbReference>
<evidence type="ECO:0000259" key="6">
    <source>
        <dbReference type="Pfam" id="PF00082"/>
    </source>
</evidence>
<dbReference type="InterPro" id="IPR036852">
    <property type="entry name" value="Peptidase_S8/S53_dom_sf"/>
</dbReference>
<comment type="similarity">
    <text evidence="1 5">Belongs to the peptidase S8 family.</text>
</comment>
<feature type="active site" description="Charge relay system" evidence="5">
    <location>
        <position position="572"/>
    </location>
</feature>
<evidence type="ECO:0000313" key="7">
    <source>
        <dbReference type="EMBL" id="MBC6613206.1"/>
    </source>
</evidence>
<dbReference type="PANTHER" id="PTHR43806">
    <property type="entry name" value="PEPTIDASE S8"/>
    <property type="match status" value="1"/>
</dbReference>
<evidence type="ECO:0000313" key="8">
    <source>
        <dbReference type="Proteomes" id="UP000622017"/>
    </source>
</evidence>
<keyword evidence="2 5" id="KW-0645">Protease</keyword>
<protein>
    <submittedName>
        <fullName evidence="7">S8 family peptidase</fullName>
    </submittedName>
</protein>
<accession>A0ABR7MQ47</accession>
<evidence type="ECO:0000256" key="5">
    <source>
        <dbReference type="PROSITE-ProRule" id="PRU01240"/>
    </source>
</evidence>
<name>A0ABR7MQ47_9BACT</name>
<dbReference type="InterPro" id="IPR050131">
    <property type="entry name" value="Peptidase_S8_subtilisin-like"/>
</dbReference>
<evidence type="ECO:0000256" key="3">
    <source>
        <dbReference type="ARBA" id="ARBA00022801"/>
    </source>
</evidence>
<dbReference type="PROSITE" id="PS51892">
    <property type="entry name" value="SUBTILASE"/>
    <property type="match status" value="1"/>
</dbReference>
<feature type="active site" description="Charge relay system" evidence="5">
    <location>
        <position position="301"/>
    </location>
</feature>
<dbReference type="SUPFAM" id="SSF52743">
    <property type="entry name" value="Subtilisin-like"/>
    <property type="match status" value="1"/>
</dbReference>
<keyword evidence="8" id="KW-1185">Reference proteome</keyword>
<evidence type="ECO:0000256" key="1">
    <source>
        <dbReference type="ARBA" id="ARBA00011073"/>
    </source>
</evidence>
<reference evidence="7 8" key="1">
    <citation type="submission" date="2020-08" db="EMBL/GenBank/DDBJ databases">
        <title>Hymenobacter sp.</title>
        <authorList>
            <person name="Kim M.K."/>
        </authorList>
    </citation>
    <scope>NUCLEOTIDE SEQUENCE [LARGE SCALE GENOMIC DNA]</scope>
    <source>
        <strain evidence="7 8">BT507</strain>
    </source>
</reference>
<evidence type="ECO:0000256" key="4">
    <source>
        <dbReference type="ARBA" id="ARBA00022825"/>
    </source>
</evidence>
<dbReference type="InterPro" id="IPR015500">
    <property type="entry name" value="Peptidase_S8_subtilisin-rel"/>
</dbReference>
<keyword evidence="4 5" id="KW-0720">Serine protease</keyword>
<dbReference type="CDD" id="cd04847">
    <property type="entry name" value="Peptidases_S8_Subtilisin_like_2"/>
    <property type="match status" value="1"/>
</dbReference>
<feature type="active site" description="Charge relay system" evidence="5">
    <location>
        <position position="339"/>
    </location>
</feature>
<dbReference type="PANTHER" id="PTHR43806:SF11">
    <property type="entry name" value="CEREVISIN-RELATED"/>
    <property type="match status" value="1"/>
</dbReference>
<dbReference type="PRINTS" id="PR00723">
    <property type="entry name" value="SUBTILISIN"/>
</dbReference>
<organism evidence="7 8">
    <name type="scientific">Hymenobacter citatus</name>
    <dbReference type="NCBI Taxonomy" id="2763506"/>
    <lineage>
        <taxon>Bacteria</taxon>
        <taxon>Pseudomonadati</taxon>
        <taxon>Bacteroidota</taxon>
        <taxon>Cytophagia</taxon>
        <taxon>Cytophagales</taxon>
        <taxon>Hymenobacteraceae</taxon>
        <taxon>Hymenobacter</taxon>
    </lineage>
</organism>
<proteinExistence type="inferred from homology"/>
<dbReference type="EMBL" id="JACSCY010000025">
    <property type="protein sequence ID" value="MBC6613206.1"/>
    <property type="molecule type" value="Genomic_DNA"/>
</dbReference>
<sequence length="831" mass="91861">MPPFEHLSFLRVVEGTYKYSGKFGKKLAAHTRRNLANPRLHGGALRRRLQTVRADWEAELQRLAEEGFQNEGATAQVVPLFLQVDPKAFDEETLRRWGIEVVSVEPDGYIIGVATSADFPELNQRLNTLLRGKAIGEVAALWDILPRAQSLDRVVSFSLLDRWETIDQETGCWVEVAVAVEATEPEPLAANATPEQEEEWDRLNDEWLEKGYSRISRFEQLVRFYGGEIQGSPLPQSDTINYKLFIPGRGVKELAQFPYTFSVEEWDWEVEADDQSARFVHDYDVEVLAPPPNAPSVCIIDSGMQAGHRLLQPAVDAAAARCYLPGVIATADMVPNGGHGTRVAGAVLFPDGIPASGTVEPVAWLQNARVLNAGKSMEPDMFPAQIMRRIVYDFMPSGTRLFNLSVQTPGPCRLKHMSSWAAELDQLSFENDILFITSAGNIGADGSHPVRLSVAQHLAAGRSYPHYLAEPTSRIGNPAQSMQALTVGSVSYERINTGTHTSFGEFQAPSAFSRSGLGLWDSIKPDVVEYGGDLVQTATGDFVYNIPTALPELVTSTLGGHPAVTRTEPGTSFATPKVTHIAAVLQRVLPNYSTLLYRALIAQSAQWPTALEEQSQAEKLFHLRTLGYGIPDKDRATQNSDARVTFITEDQLSAGSAHLYQVRLNQLAGLDDETLYRLDVTLSYAARPRRTRQGLRNYVSTRLQWQAADLGQDLEEFLGKVDVTLHPDYEDDTTDTGAGTNRIFWQIGSTITSKGSARGVRRQNNTLQKDWAFVKGYELSRDRLLFAVTAHKGWDKSGEQVPYAFTVSITSLAGVPIYETIRVANQIPVTV</sequence>
<gene>
    <name evidence="7" type="ORF">H8B15_19955</name>
</gene>
<dbReference type="Pfam" id="PF00082">
    <property type="entry name" value="Peptidase_S8"/>
    <property type="match status" value="1"/>
</dbReference>